<dbReference type="AlphaFoldDB" id="A0A1X9LR11"/>
<evidence type="ECO:0000256" key="1">
    <source>
        <dbReference type="SAM" id="MobiDB-lite"/>
    </source>
</evidence>
<feature type="compositionally biased region" description="Basic and acidic residues" evidence="1">
    <location>
        <begin position="1"/>
        <end position="10"/>
    </location>
</feature>
<dbReference type="KEGG" id="cphy:B5808_03170"/>
<protein>
    <submittedName>
        <fullName evidence="2">Uncharacterized protein</fullName>
    </submittedName>
</protein>
<proteinExistence type="predicted"/>
<evidence type="ECO:0000313" key="3">
    <source>
        <dbReference type="Proteomes" id="UP000192775"/>
    </source>
</evidence>
<gene>
    <name evidence="2" type="ORF">B5808_03170</name>
</gene>
<feature type="compositionally biased region" description="Basic and acidic residues" evidence="1">
    <location>
        <begin position="22"/>
        <end position="32"/>
    </location>
</feature>
<dbReference type="RefSeq" id="WP_085018359.1">
    <property type="nucleotide sequence ID" value="NZ_BMHD01000001.1"/>
</dbReference>
<dbReference type="Proteomes" id="UP000192775">
    <property type="component" value="Chromosome"/>
</dbReference>
<evidence type="ECO:0000313" key="2">
    <source>
        <dbReference type="EMBL" id="ARJ04340.1"/>
    </source>
</evidence>
<feature type="region of interest" description="Disordered" evidence="1">
    <location>
        <begin position="1"/>
        <end position="32"/>
    </location>
</feature>
<keyword evidence="3" id="KW-1185">Reference proteome</keyword>
<dbReference type="EMBL" id="CP020715">
    <property type="protein sequence ID" value="ARJ04340.1"/>
    <property type="molecule type" value="Genomic_DNA"/>
</dbReference>
<sequence>MAKDGKDKEPKRRKRSAQRWAGSDREVEPPHLKAAEDAIEDGVRMIHHALVLALKNRLIVSALRDGEPYSAEHAIDLAQQELDRVVAEQQDSARVARKALRRAKLAHGRAMSEHDYGQLDVEALELRALVNDSVAERFAAQREDEGFLSSLIEESRGRAWDELGGVVRSRLARAASIADDPGYAEARAERMREVAFDLGDLAVRPRS</sequence>
<organism evidence="2 3">
    <name type="scientific">Cnuibacter physcomitrellae</name>
    <dbReference type="NCBI Taxonomy" id="1619308"/>
    <lineage>
        <taxon>Bacteria</taxon>
        <taxon>Bacillati</taxon>
        <taxon>Actinomycetota</taxon>
        <taxon>Actinomycetes</taxon>
        <taxon>Micrococcales</taxon>
        <taxon>Microbacteriaceae</taxon>
        <taxon>Cnuibacter</taxon>
    </lineage>
</organism>
<name>A0A1X9LR11_9MICO</name>
<reference evidence="2 3" key="1">
    <citation type="submission" date="2017-04" db="EMBL/GenBank/DDBJ databases">
        <authorList>
            <person name="Afonso C.L."/>
            <person name="Miller P.J."/>
            <person name="Scott M.A."/>
            <person name="Spackman E."/>
            <person name="Goraichik I."/>
            <person name="Dimitrov K.M."/>
            <person name="Suarez D.L."/>
            <person name="Swayne D.E."/>
        </authorList>
    </citation>
    <scope>NUCLEOTIDE SEQUENCE [LARGE SCALE GENOMIC DNA]</scope>
    <source>
        <strain evidence="3">XA(T)</strain>
    </source>
</reference>
<accession>A0A1X9LR11</accession>